<evidence type="ECO:0000259" key="15">
    <source>
        <dbReference type="PROSITE" id="PS50109"/>
    </source>
</evidence>
<comment type="caution">
    <text evidence="17">The sequence shown here is derived from an EMBL/GenBank/DDBJ whole genome shotgun (WGS) entry which is preliminary data.</text>
</comment>
<dbReference type="PANTHER" id="PTHR45528">
    <property type="entry name" value="SENSOR HISTIDINE KINASE CPXA"/>
    <property type="match status" value="1"/>
</dbReference>
<evidence type="ECO:0000256" key="8">
    <source>
        <dbReference type="ARBA" id="ARBA00022741"/>
    </source>
</evidence>
<keyword evidence="12" id="KW-0902">Two-component regulatory system</keyword>
<evidence type="ECO:0000313" key="17">
    <source>
        <dbReference type="EMBL" id="RNB91297.1"/>
    </source>
</evidence>
<feature type="domain" description="Histidine kinase" evidence="15">
    <location>
        <begin position="249"/>
        <end position="463"/>
    </location>
</feature>
<dbReference type="SMART" id="SM00387">
    <property type="entry name" value="HATPase_c"/>
    <property type="match status" value="1"/>
</dbReference>
<dbReference type="EC" id="2.7.13.3" evidence="3"/>
<dbReference type="EMBL" id="RHHQ01000006">
    <property type="protein sequence ID" value="RNB91297.1"/>
    <property type="molecule type" value="Genomic_DNA"/>
</dbReference>
<dbReference type="GO" id="GO:0005524">
    <property type="term" value="F:ATP binding"/>
    <property type="evidence" value="ECO:0007669"/>
    <property type="project" value="UniProtKB-KW"/>
</dbReference>
<evidence type="ECO:0000256" key="12">
    <source>
        <dbReference type="ARBA" id="ARBA00023012"/>
    </source>
</evidence>
<evidence type="ECO:0000256" key="6">
    <source>
        <dbReference type="ARBA" id="ARBA00022679"/>
    </source>
</evidence>
<dbReference type="SMART" id="SM00388">
    <property type="entry name" value="HisKA"/>
    <property type="match status" value="1"/>
</dbReference>
<dbReference type="SMART" id="SM00304">
    <property type="entry name" value="HAMP"/>
    <property type="match status" value="1"/>
</dbReference>
<dbReference type="GO" id="GO:0005886">
    <property type="term" value="C:plasma membrane"/>
    <property type="evidence" value="ECO:0007669"/>
    <property type="project" value="UniProtKB-SubCell"/>
</dbReference>
<evidence type="ECO:0000256" key="4">
    <source>
        <dbReference type="ARBA" id="ARBA00022475"/>
    </source>
</evidence>
<dbReference type="InterPro" id="IPR005467">
    <property type="entry name" value="His_kinase_dom"/>
</dbReference>
<dbReference type="InterPro" id="IPR036890">
    <property type="entry name" value="HATPase_C_sf"/>
</dbReference>
<evidence type="ECO:0000256" key="14">
    <source>
        <dbReference type="SAM" id="Phobius"/>
    </source>
</evidence>
<protein>
    <recommendedName>
        <fullName evidence="3">histidine kinase</fullName>
        <ecNumber evidence="3">2.7.13.3</ecNumber>
    </recommendedName>
</protein>
<dbReference type="Pfam" id="PF00512">
    <property type="entry name" value="HisKA"/>
    <property type="match status" value="1"/>
</dbReference>
<dbReference type="Gene3D" id="3.30.565.10">
    <property type="entry name" value="Histidine kinase-like ATPase, C-terminal domain"/>
    <property type="match status" value="1"/>
</dbReference>
<dbReference type="CDD" id="cd00082">
    <property type="entry name" value="HisKA"/>
    <property type="match status" value="1"/>
</dbReference>
<keyword evidence="13 14" id="KW-0472">Membrane</keyword>
<evidence type="ECO:0000313" key="18">
    <source>
        <dbReference type="Proteomes" id="UP000271031"/>
    </source>
</evidence>
<keyword evidence="11 14" id="KW-1133">Transmembrane helix</keyword>
<evidence type="ECO:0000256" key="1">
    <source>
        <dbReference type="ARBA" id="ARBA00000085"/>
    </source>
</evidence>
<keyword evidence="5" id="KW-0597">Phosphoprotein</keyword>
<evidence type="ECO:0000256" key="3">
    <source>
        <dbReference type="ARBA" id="ARBA00012438"/>
    </source>
</evidence>
<dbReference type="SUPFAM" id="SSF55874">
    <property type="entry name" value="ATPase domain of HSP90 chaperone/DNA topoisomerase II/histidine kinase"/>
    <property type="match status" value="1"/>
</dbReference>
<sequence length="470" mass="51792">MKGLKRRVAAGFCLIILLVVAVMEGLFLFTVRQYYLGSAIEALRTRATTSADFYNKYLPGYTLHDRSKYVLENISKNEFAKVEIVDPQKRVVLDSYGFAADGLIETSDVDHALRGETGVWVGDNKGTGERIIAVSNALENDQGNIVGVLRYTVSAEGLYSVINRITWIAIGVGLLVIAGSIVLSLLLAQRIINPISELTQVVKQIAKGNFSSRAKKRYDDEVGLLADSFNFMAEELGKNEKLKNDFISSISHELRTPLTSIKGWGETILSGNLEDKEETVLGLEVISRETDRLIGLVEELLDFSKYQSGEMKMNRCQIDLRHLVVDLEQQFGHHSNPKEISFVVACEPSPCMIVGDANRLKQLFVNLLDNAYKFTPPNGKIELIGTCTGKEAIVTVHDNGEGIEPEDLNRVMDKFYKGKSKKSGSGLGLSICKEIVRLHEGTITIESVPLEGTTVTVALPLAAQSHPVQT</sequence>
<feature type="transmembrane region" description="Helical" evidence="14">
    <location>
        <begin position="165"/>
        <end position="188"/>
    </location>
</feature>
<dbReference type="PRINTS" id="PR00344">
    <property type="entry name" value="BCTRLSENSOR"/>
</dbReference>
<evidence type="ECO:0000256" key="11">
    <source>
        <dbReference type="ARBA" id="ARBA00022989"/>
    </source>
</evidence>
<proteinExistence type="predicted"/>
<dbReference type="PROSITE" id="PS50109">
    <property type="entry name" value="HIS_KIN"/>
    <property type="match status" value="1"/>
</dbReference>
<keyword evidence="8" id="KW-0547">Nucleotide-binding</keyword>
<accession>A0A3M8DWD3</accession>
<dbReference type="PROSITE" id="PS50885">
    <property type="entry name" value="HAMP"/>
    <property type="match status" value="1"/>
</dbReference>
<dbReference type="Proteomes" id="UP000271031">
    <property type="component" value="Unassembled WGS sequence"/>
</dbReference>
<dbReference type="FunFam" id="3.30.565.10:FF:000006">
    <property type="entry name" value="Sensor histidine kinase WalK"/>
    <property type="match status" value="1"/>
</dbReference>
<evidence type="ECO:0000256" key="10">
    <source>
        <dbReference type="ARBA" id="ARBA00022840"/>
    </source>
</evidence>
<comment type="subcellular location">
    <subcellularLocation>
        <location evidence="2">Cell membrane</location>
        <topology evidence="2">Multi-pass membrane protein</topology>
    </subcellularLocation>
</comment>
<dbReference type="InterPro" id="IPR050398">
    <property type="entry name" value="HssS/ArlS-like"/>
</dbReference>
<dbReference type="SUPFAM" id="SSF47384">
    <property type="entry name" value="Homodimeric domain of signal transducing histidine kinase"/>
    <property type="match status" value="1"/>
</dbReference>
<dbReference type="SUPFAM" id="SSF158472">
    <property type="entry name" value="HAMP domain-like"/>
    <property type="match status" value="1"/>
</dbReference>
<dbReference type="Gene3D" id="1.10.287.130">
    <property type="match status" value="1"/>
</dbReference>
<evidence type="ECO:0000256" key="2">
    <source>
        <dbReference type="ARBA" id="ARBA00004651"/>
    </source>
</evidence>
<dbReference type="InterPro" id="IPR029151">
    <property type="entry name" value="Sensor-like_sf"/>
</dbReference>
<dbReference type="OrthoDB" id="2359336at2"/>
<evidence type="ECO:0000256" key="7">
    <source>
        <dbReference type="ARBA" id="ARBA00022692"/>
    </source>
</evidence>
<reference evidence="17 18" key="1">
    <citation type="submission" date="2018-10" db="EMBL/GenBank/DDBJ databases">
        <title>Phylogenomics of Brevibacillus.</title>
        <authorList>
            <person name="Dunlap C."/>
        </authorList>
    </citation>
    <scope>NUCLEOTIDE SEQUENCE [LARGE SCALE GENOMIC DNA]</scope>
    <source>
        <strain evidence="17 18">JCM 15716</strain>
    </source>
</reference>
<evidence type="ECO:0000256" key="13">
    <source>
        <dbReference type="ARBA" id="ARBA00023136"/>
    </source>
</evidence>
<feature type="domain" description="HAMP" evidence="16">
    <location>
        <begin position="189"/>
        <end position="241"/>
    </location>
</feature>
<evidence type="ECO:0000256" key="9">
    <source>
        <dbReference type="ARBA" id="ARBA00022777"/>
    </source>
</evidence>
<dbReference type="InterPro" id="IPR003594">
    <property type="entry name" value="HATPase_dom"/>
</dbReference>
<dbReference type="GO" id="GO:0000155">
    <property type="term" value="F:phosphorelay sensor kinase activity"/>
    <property type="evidence" value="ECO:0007669"/>
    <property type="project" value="InterPro"/>
</dbReference>
<keyword evidence="10" id="KW-0067">ATP-binding</keyword>
<dbReference type="AlphaFoldDB" id="A0A3M8DWD3"/>
<gene>
    <name evidence="17" type="ORF">EDM56_05680</name>
</gene>
<comment type="catalytic activity">
    <reaction evidence="1">
        <text>ATP + protein L-histidine = ADP + protein N-phospho-L-histidine.</text>
        <dbReference type="EC" id="2.7.13.3"/>
    </reaction>
</comment>
<organism evidence="17 18">
    <name type="scientific">Brevibacillus fluminis</name>
    <dbReference type="NCBI Taxonomy" id="511487"/>
    <lineage>
        <taxon>Bacteria</taxon>
        <taxon>Bacillati</taxon>
        <taxon>Bacillota</taxon>
        <taxon>Bacilli</taxon>
        <taxon>Bacillales</taxon>
        <taxon>Paenibacillaceae</taxon>
        <taxon>Brevibacillus</taxon>
    </lineage>
</organism>
<keyword evidence="7 14" id="KW-0812">Transmembrane</keyword>
<dbReference type="CDD" id="cd00075">
    <property type="entry name" value="HATPase"/>
    <property type="match status" value="1"/>
</dbReference>
<keyword evidence="4" id="KW-1003">Cell membrane</keyword>
<dbReference type="Pfam" id="PF00672">
    <property type="entry name" value="HAMP"/>
    <property type="match status" value="1"/>
</dbReference>
<keyword evidence="18" id="KW-1185">Reference proteome</keyword>
<dbReference type="SUPFAM" id="SSF103190">
    <property type="entry name" value="Sensory domain-like"/>
    <property type="match status" value="1"/>
</dbReference>
<keyword evidence="6" id="KW-0808">Transferase</keyword>
<dbReference type="FunFam" id="1.10.287.130:FF:000001">
    <property type="entry name" value="Two-component sensor histidine kinase"/>
    <property type="match status" value="1"/>
</dbReference>
<dbReference type="Gene3D" id="6.10.340.10">
    <property type="match status" value="1"/>
</dbReference>
<evidence type="ECO:0000256" key="5">
    <source>
        <dbReference type="ARBA" id="ARBA00022553"/>
    </source>
</evidence>
<dbReference type="InterPro" id="IPR036097">
    <property type="entry name" value="HisK_dim/P_sf"/>
</dbReference>
<name>A0A3M8DWD3_9BACL</name>
<evidence type="ECO:0000259" key="16">
    <source>
        <dbReference type="PROSITE" id="PS50885"/>
    </source>
</evidence>
<dbReference type="PANTHER" id="PTHR45528:SF1">
    <property type="entry name" value="SENSOR HISTIDINE KINASE CPXA"/>
    <property type="match status" value="1"/>
</dbReference>
<dbReference type="InterPro" id="IPR004358">
    <property type="entry name" value="Sig_transdc_His_kin-like_C"/>
</dbReference>
<dbReference type="InterPro" id="IPR003661">
    <property type="entry name" value="HisK_dim/P_dom"/>
</dbReference>
<keyword evidence="9 17" id="KW-0418">Kinase</keyword>
<dbReference type="InterPro" id="IPR003660">
    <property type="entry name" value="HAMP_dom"/>
</dbReference>
<dbReference type="Pfam" id="PF02518">
    <property type="entry name" value="HATPase_c"/>
    <property type="match status" value="1"/>
</dbReference>
<dbReference type="CDD" id="cd06225">
    <property type="entry name" value="HAMP"/>
    <property type="match status" value="1"/>
</dbReference>